<dbReference type="FunFam" id="3.40.50.12780:FF:000013">
    <property type="entry name" value="Long-chain-fatty-acid--AMP ligase FadD32"/>
    <property type="match status" value="1"/>
</dbReference>
<dbReference type="Pfam" id="PF24919">
    <property type="entry name" value="Mug62"/>
    <property type="match status" value="1"/>
</dbReference>
<feature type="transmembrane region" description="Helical" evidence="5">
    <location>
        <begin position="79"/>
        <end position="97"/>
    </location>
</feature>
<comment type="caution">
    <text evidence="8">The sequence shown here is derived from an EMBL/GenBank/DDBJ whole genome shotgun (WGS) entry which is preliminary data.</text>
</comment>
<dbReference type="SUPFAM" id="SSF56801">
    <property type="entry name" value="Acetyl-CoA synthetase-like"/>
    <property type="match status" value="1"/>
</dbReference>
<dbReference type="AlphaFoldDB" id="A0A964BSQ7"/>
<evidence type="ECO:0000313" key="8">
    <source>
        <dbReference type="EMBL" id="MCC0178101.1"/>
    </source>
</evidence>
<sequence>MSGLKNKIKAATLVDILRNRAEKQPHQKIYNFLVDGENEELSLTYSQLEQKAQAIAAYLQSVISPQDRVLLLYPAGLDYITAFFGCLYAGAIAIPAYPPRPNRSLHRIQNILQNAQTDLALTNTDTLQSLERQLDSTPELKKLRWITTNTIASHEGKNWQEPNVSQDSIAFLQYTSGSTAEPKGVKIAYQNLLHNLEAIHRCFRHSPQSKGVIWLPPYHDMGLIGGILQPLYGDFPVTLMSPLMFLQNPLRWLKAIARDQATTSGGPNFAYDLCVRKFKPEQLTGLDLSSWQVAFNGAEPINHETLNQFAEIFAPYGFDRSAFYPCYGMAEATLIISGGSKNSAVVTKTVQRKALEQNKIVSSDSSDSHPHTLVSCGQSLIDQKIAIANPETLVSCKPGEVGEIWVSGSSIARGYWEQPEITEATFNAYLQDTKVGPFLRTGDLGFLDRGELFFTGRLKDMIVIKGRNHYPQDIEKTVEETNSWIRPSGVASFSIDIQGEEKLIVLAEVERRYWTSNRSKAKANGNSASDLIEVKDLTQLIKREISKNHDLQVYTTLLLKPGSLPKTSSGKIQRHACRTDFLANSIEGLPL</sequence>
<dbReference type="Gene3D" id="3.30.300.30">
    <property type="match status" value="1"/>
</dbReference>
<dbReference type="InterPro" id="IPR000873">
    <property type="entry name" value="AMP-dep_synth/lig_dom"/>
</dbReference>
<feature type="domain" description="AMP-dependent synthetase/ligase" evidence="6">
    <location>
        <begin position="18"/>
        <end position="416"/>
    </location>
</feature>
<evidence type="ECO:0000256" key="3">
    <source>
        <dbReference type="ARBA" id="ARBA00022832"/>
    </source>
</evidence>
<gene>
    <name evidence="8" type="ORF">I4641_14040</name>
</gene>
<keyword evidence="9" id="KW-1185">Reference proteome</keyword>
<evidence type="ECO:0000313" key="9">
    <source>
        <dbReference type="Proteomes" id="UP000729733"/>
    </source>
</evidence>
<evidence type="ECO:0000256" key="5">
    <source>
        <dbReference type="SAM" id="Phobius"/>
    </source>
</evidence>
<name>A0A964BSQ7_9CYAN</name>
<evidence type="ECO:0000256" key="4">
    <source>
        <dbReference type="ARBA" id="ARBA00023098"/>
    </source>
</evidence>
<protein>
    <submittedName>
        <fullName evidence="8">Fatty acyl-AMP ligase</fullName>
    </submittedName>
</protein>
<dbReference type="EMBL" id="JADWDC010000035">
    <property type="protein sequence ID" value="MCC0178101.1"/>
    <property type="molecule type" value="Genomic_DNA"/>
</dbReference>
<dbReference type="Proteomes" id="UP000729733">
    <property type="component" value="Unassembled WGS sequence"/>
</dbReference>
<dbReference type="InterPro" id="IPR056881">
    <property type="entry name" value="Mug62_dom"/>
</dbReference>
<dbReference type="CDD" id="cd05931">
    <property type="entry name" value="FAAL"/>
    <property type="match status" value="1"/>
</dbReference>
<dbReference type="InterPro" id="IPR042099">
    <property type="entry name" value="ANL_N_sf"/>
</dbReference>
<keyword evidence="2 8" id="KW-0436">Ligase</keyword>
<dbReference type="GO" id="GO:0005886">
    <property type="term" value="C:plasma membrane"/>
    <property type="evidence" value="ECO:0007669"/>
    <property type="project" value="TreeGrafter"/>
</dbReference>
<feature type="domain" description="Meiotically up-regulated gene 62 protein-like alpha-beta" evidence="7">
    <location>
        <begin position="463"/>
        <end position="583"/>
    </location>
</feature>
<comment type="similarity">
    <text evidence="1">Belongs to the ATP-dependent AMP-binding enzyme family.</text>
</comment>
<evidence type="ECO:0000259" key="6">
    <source>
        <dbReference type="Pfam" id="PF00501"/>
    </source>
</evidence>
<organism evidence="8 9">
    <name type="scientific">Waterburya agarophytonicola KI4</name>
    <dbReference type="NCBI Taxonomy" id="2874699"/>
    <lineage>
        <taxon>Bacteria</taxon>
        <taxon>Bacillati</taxon>
        <taxon>Cyanobacteriota</taxon>
        <taxon>Cyanophyceae</taxon>
        <taxon>Pleurocapsales</taxon>
        <taxon>Hyellaceae</taxon>
        <taxon>Waterburya</taxon>
        <taxon>Waterburya agarophytonicola</taxon>
    </lineage>
</organism>
<dbReference type="Gene3D" id="3.40.50.12780">
    <property type="entry name" value="N-terminal domain of ligase-like"/>
    <property type="match status" value="1"/>
</dbReference>
<dbReference type="InterPro" id="IPR045851">
    <property type="entry name" value="AMP-bd_C_sf"/>
</dbReference>
<dbReference type="RefSeq" id="WP_229641167.1">
    <property type="nucleotide sequence ID" value="NZ_JADWDC010000035.1"/>
</dbReference>
<keyword evidence="5" id="KW-0812">Transmembrane</keyword>
<keyword evidence="5" id="KW-0472">Membrane</keyword>
<proteinExistence type="inferred from homology"/>
<dbReference type="GO" id="GO:0016874">
    <property type="term" value="F:ligase activity"/>
    <property type="evidence" value="ECO:0007669"/>
    <property type="project" value="UniProtKB-KW"/>
</dbReference>
<dbReference type="GO" id="GO:0070566">
    <property type="term" value="F:adenylyltransferase activity"/>
    <property type="evidence" value="ECO:0007669"/>
    <property type="project" value="TreeGrafter"/>
</dbReference>
<dbReference type="Pfam" id="PF00501">
    <property type="entry name" value="AMP-binding"/>
    <property type="match status" value="1"/>
</dbReference>
<reference evidence="8" key="1">
    <citation type="journal article" date="2021" name="Antonie Van Leeuwenhoek">
        <title>Draft genome and description of Waterburya agarophytonicola gen. nov. sp. nov. (Pleurocapsales, Cyanobacteria): a seaweed symbiont.</title>
        <authorList>
            <person name="Bonthond G."/>
            <person name="Shalygin S."/>
            <person name="Bayer T."/>
            <person name="Weinberger F."/>
        </authorList>
    </citation>
    <scope>NUCLEOTIDE SEQUENCE</scope>
    <source>
        <strain evidence="8">KI4</strain>
    </source>
</reference>
<dbReference type="GO" id="GO:0071766">
    <property type="term" value="P:Actinobacterium-type cell wall biogenesis"/>
    <property type="evidence" value="ECO:0007669"/>
    <property type="project" value="UniProtKB-ARBA"/>
</dbReference>
<keyword evidence="4" id="KW-0443">Lipid metabolism</keyword>
<evidence type="ECO:0000256" key="1">
    <source>
        <dbReference type="ARBA" id="ARBA00006432"/>
    </source>
</evidence>
<keyword evidence="3" id="KW-0276">Fatty acid metabolism</keyword>
<dbReference type="InterPro" id="IPR040097">
    <property type="entry name" value="FAAL/FAAC"/>
</dbReference>
<dbReference type="GO" id="GO:0006633">
    <property type="term" value="P:fatty acid biosynthetic process"/>
    <property type="evidence" value="ECO:0007669"/>
    <property type="project" value="TreeGrafter"/>
</dbReference>
<keyword evidence="5" id="KW-1133">Transmembrane helix</keyword>
<accession>A0A964BSQ7</accession>
<evidence type="ECO:0000259" key="7">
    <source>
        <dbReference type="Pfam" id="PF24919"/>
    </source>
</evidence>
<dbReference type="PANTHER" id="PTHR22754">
    <property type="entry name" value="DISCO-INTERACTING PROTEIN 2 DIP2 -RELATED"/>
    <property type="match status" value="1"/>
</dbReference>
<dbReference type="PANTHER" id="PTHR22754:SF32">
    <property type="entry name" value="DISCO-INTERACTING PROTEIN 2"/>
    <property type="match status" value="1"/>
</dbReference>
<evidence type="ECO:0000256" key="2">
    <source>
        <dbReference type="ARBA" id="ARBA00022598"/>
    </source>
</evidence>